<dbReference type="CDD" id="cd00567">
    <property type="entry name" value="ACAD"/>
    <property type="match status" value="1"/>
</dbReference>
<dbReference type="GO" id="GO:0016627">
    <property type="term" value="F:oxidoreductase activity, acting on the CH-CH group of donors"/>
    <property type="evidence" value="ECO:0007669"/>
    <property type="project" value="InterPro"/>
</dbReference>
<dbReference type="Pfam" id="PF00441">
    <property type="entry name" value="Acyl-CoA_dh_1"/>
    <property type="match status" value="2"/>
</dbReference>
<evidence type="ECO:0000259" key="10">
    <source>
        <dbReference type="Pfam" id="PF02771"/>
    </source>
</evidence>
<keyword evidence="12" id="KW-1185">Reference proteome</keyword>
<dbReference type="InterPro" id="IPR046373">
    <property type="entry name" value="Acyl-CoA_Oxase/DH_mid-dom_sf"/>
</dbReference>
<dbReference type="Gene3D" id="2.40.110.10">
    <property type="entry name" value="Butyryl-CoA Dehydrogenase, subunit A, domain 2"/>
    <property type="match status" value="2"/>
</dbReference>
<dbReference type="Pfam" id="PF02771">
    <property type="entry name" value="Acyl-CoA_dh_N"/>
    <property type="match status" value="1"/>
</dbReference>
<comment type="cofactor">
    <cofactor evidence="1">
        <name>FAD</name>
        <dbReference type="ChEBI" id="CHEBI:57692"/>
    </cofactor>
</comment>
<evidence type="ECO:0000256" key="6">
    <source>
        <dbReference type="SAM" id="Coils"/>
    </source>
</evidence>
<comment type="similarity">
    <text evidence="2">Belongs to the acyl-CoA dehydrogenase family.</text>
</comment>
<reference evidence="11" key="1">
    <citation type="submission" date="2023-01" db="EMBL/GenBank/DDBJ databases">
        <title>Xenophilus mangrovi sp. nov., isolated from soil of Mangrove nature reserve.</title>
        <authorList>
            <person name="Xu S."/>
            <person name="Liu Z."/>
            <person name="Xu Y."/>
        </authorList>
    </citation>
    <scope>NUCLEOTIDE SEQUENCE</scope>
    <source>
        <strain evidence="11">YW8</strain>
    </source>
</reference>
<dbReference type="Gene3D" id="1.10.540.10">
    <property type="entry name" value="Acyl-CoA dehydrogenase/oxidase, N-terminal domain"/>
    <property type="match status" value="2"/>
</dbReference>
<name>A0AAE3NB17_9BURK</name>
<feature type="region of interest" description="Disordered" evidence="7">
    <location>
        <begin position="529"/>
        <end position="552"/>
    </location>
</feature>
<evidence type="ECO:0000256" key="4">
    <source>
        <dbReference type="ARBA" id="ARBA00022827"/>
    </source>
</evidence>
<dbReference type="GO" id="GO:0050660">
    <property type="term" value="F:flavin adenine dinucleotide binding"/>
    <property type="evidence" value="ECO:0007669"/>
    <property type="project" value="InterPro"/>
</dbReference>
<dbReference type="PANTHER" id="PTHR43292:SF3">
    <property type="entry name" value="ACYL-COA DEHYDROGENASE FADE29"/>
    <property type="match status" value="1"/>
</dbReference>
<comment type="caution">
    <text evidence="11">The sequence shown here is derived from an EMBL/GenBank/DDBJ whole genome shotgun (WGS) entry which is preliminary data.</text>
</comment>
<dbReference type="InterPro" id="IPR037069">
    <property type="entry name" value="AcylCoA_DH/ox_N_sf"/>
</dbReference>
<dbReference type="InterPro" id="IPR009100">
    <property type="entry name" value="AcylCoA_DH/oxidase_NM_dom_sf"/>
</dbReference>
<accession>A0AAE3NB17</accession>
<dbReference type="SUPFAM" id="SSF47203">
    <property type="entry name" value="Acyl-CoA dehydrogenase C-terminal domain-like"/>
    <property type="match status" value="2"/>
</dbReference>
<dbReference type="InterPro" id="IPR009075">
    <property type="entry name" value="AcylCo_DH/oxidase_C"/>
</dbReference>
<feature type="coiled-coil region" evidence="6">
    <location>
        <begin position="283"/>
        <end position="310"/>
    </location>
</feature>
<keyword evidence="4" id="KW-0274">FAD</keyword>
<protein>
    <submittedName>
        <fullName evidence="11">Acyl-CoA dehydrogenase family protein</fullName>
    </submittedName>
</protein>
<evidence type="ECO:0000256" key="3">
    <source>
        <dbReference type="ARBA" id="ARBA00022630"/>
    </source>
</evidence>
<dbReference type="InterPro" id="IPR013786">
    <property type="entry name" value="AcylCoA_DH/ox_N"/>
</dbReference>
<dbReference type="Gene3D" id="1.20.140.10">
    <property type="entry name" value="Butyryl-CoA Dehydrogenase, subunit A, domain 3"/>
    <property type="match status" value="2"/>
</dbReference>
<dbReference type="InterPro" id="IPR006091">
    <property type="entry name" value="Acyl-CoA_Oxase/DH_mid-dom"/>
</dbReference>
<evidence type="ECO:0000313" key="12">
    <source>
        <dbReference type="Proteomes" id="UP001212602"/>
    </source>
</evidence>
<gene>
    <name evidence="11" type="ORF">PGB34_11600</name>
</gene>
<dbReference type="GO" id="GO:0005886">
    <property type="term" value="C:plasma membrane"/>
    <property type="evidence" value="ECO:0007669"/>
    <property type="project" value="TreeGrafter"/>
</dbReference>
<dbReference type="SUPFAM" id="SSF56645">
    <property type="entry name" value="Acyl-CoA dehydrogenase NM domain-like"/>
    <property type="match status" value="2"/>
</dbReference>
<feature type="domain" description="Acyl-CoA dehydrogenase/oxidase C-terminal" evidence="8">
    <location>
        <begin position="237"/>
        <end position="396"/>
    </location>
</feature>
<sequence>MDWTLTEDERAFRDEVRAFLAQALTPELREAGRRCSGIFSDFAEGQAWHRILAARGWSVPHWPREHGGTGWSPMQQYLFARELAAADAPPRAPMGTHMVAPVIMAFGTPAQQQAWLPGIRSGEDYWCQGYSEPQAGSDLAALQCRAVRQGEGEDAHYVIDGTKIWTTHAHHANRMFCLVRTGQAAKPQQGISFLCFDMATPGITVRPIPSMSGDHELNQVFFDGVRVPVAGRIGEENQGWSVAKYLLQHERGAAWSPLLRRRLARLRAHAAQQRLVPQDAPRLAQAMAELDAAIDALEASERRALRAQARGEPPGAAPSLGKIAGSELRQRLTELQLEVAGPQAALALPLGDGDHTPLPVAEAAVFAMSAYLNDRAASIYAGTNEIQRNIVAAQLLAQPAPEAASADEPLPPDLGMLCDSLARYLRVHAPVPRTRQPAEGAATPAWWLGLESQLGLLIAARPEDEGGLGGGLATHMALMRVLGTALAGEPYLGRAVLVPALLQRLPSARAGALLQAAVAGQVRIALAHAEPDQPDGRSLAGTQLRPGAGSSGAAWQLSGHKSAVRGAHDATHLLVSAQTPDGPALLCLPADAPGLQRRVLPLRDGAMAAELCFEALPCTPDDLLGPPGTATAEAITQALDEATLAVCAEAIGVLTRLMGDTLDHVRQRRQFGAPIASFQAVQHRLADMQLALTQARDWVGALAQAPLHTPAQLARAASSGHLAVAHACRSVGQGAVQLHGGMGMTEELAVGHFFRRATLIAQQFGTPAWHARRLAALGPG</sequence>
<dbReference type="Pfam" id="PF02770">
    <property type="entry name" value="Acyl-CoA_dh_M"/>
    <property type="match status" value="1"/>
</dbReference>
<dbReference type="InterPro" id="IPR036250">
    <property type="entry name" value="AcylCo_DH-like_C"/>
</dbReference>
<evidence type="ECO:0000256" key="7">
    <source>
        <dbReference type="SAM" id="MobiDB-lite"/>
    </source>
</evidence>
<evidence type="ECO:0000313" key="11">
    <source>
        <dbReference type="EMBL" id="MDA7417012.1"/>
    </source>
</evidence>
<dbReference type="Proteomes" id="UP001212602">
    <property type="component" value="Unassembled WGS sequence"/>
</dbReference>
<dbReference type="RefSeq" id="WP_271428230.1">
    <property type="nucleotide sequence ID" value="NZ_JAQIPB010000003.1"/>
</dbReference>
<dbReference type="PANTHER" id="PTHR43292">
    <property type="entry name" value="ACYL-COA DEHYDROGENASE"/>
    <property type="match status" value="1"/>
</dbReference>
<feature type="domain" description="Acyl-CoA dehydrogenase/oxidase N-terminal" evidence="10">
    <location>
        <begin position="6"/>
        <end position="123"/>
    </location>
</feature>
<organism evidence="11 12">
    <name type="scientific">Xenophilus arseniciresistens</name>
    <dbReference type="NCBI Taxonomy" id="1283306"/>
    <lineage>
        <taxon>Bacteria</taxon>
        <taxon>Pseudomonadati</taxon>
        <taxon>Pseudomonadota</taxon>
        <taxon>Betaproteobacteria</taxon>
        <taxon>Burkholderiales</taxon>
        <taxon>Comamonadaceae</taxon>
        <taxon>Xenophilus</taxon>
    </lineage>
</organism>
<keyword evidence="5" id="KW-0560">Oxidoreductase</keyword>
<evidence type="ECO:0000256" key="1">
    <source>
        <dbReference type="ARBA" id="ARBA00001974"/>
    </source>
</evidence>
<keyword evidence="6" id="KW-0175">Coiled coil</keyword>
<evidence type="ECO:0000256" key="2">
    <source>
        <dbReference type="ARBA" id="ARBA00009347"/>
    </source>
</evidence>
<evidence type="ECO:0000259" key="9">
    <source>
        <dbReference type="Pfam" id="PF02770"/>
    </source>
</evidence>
<dbReference type="AlphaFoldDB" id="A0AAE3NB17"/>
<evidence type="ECO:0000256" key="5">
    <source>
        <dbReference type="ARBA" id="ARBA00023002"/>
    </source>
</evidence>
<keyword evidence="3" id="KW-0285">Flavoprotein</keyword>
<proteinExistence type="inferred from homology"/>
<dbReference type="EMBL" id="JAQIPB010000003">
    <property type="protein sequence ID" value="MDA7417012.1"/>
    <property type="molecule type" value="Genomic_DNA"/>
</dbReference>
<evidence type="ECO:0000259" key="8">
    <source>
        <dbReference type="Pfam" id="PF00441"/>
    </source>
</evidence>
<feature type="domain" description="Acyl-CoA dehydrogenase/oxidase C-terminal" evidence="8">
    <location>
        <begin position="634"/>
        <end position="774"/>
    </location>
</feature>
<dbReference type="InterPro" id="IPR052161">
    <property type="entry name" value="Mycobact_Acyl-CoA_DH"/>
</dbReference>
<feature type="domain" description="Acyl-CoA oxidase/dehydrogenase middle" evidence="9">
    <location>
        <begin position="127"/>
        <end position="224"/>
    </location>
</feature>